<protein>
    <submittedName>
        <fullName evidence="6">FadR family transcriptional regulator</fullName>
    </submittedName>
</protein>
<feature type="domain" description="HTH gntR-type" evidence="5">
    <location>
        <begin position="28"/>
        <end position="96"/>
    </location>
</feature>
<dbReference type="SMART" id="SM00345">
    <property type="entry name" value="HTH_GNTR"/>
    <property type="match status" value="1"/>
</dbReference>
<dbReference type="CDD" id="cd07377">
    <property type="entry name" value="WHTH_GntR"/>
    <property type="match status" value="1"/>
</dbReference>
<name>A0A3A1P0U9_9SPHN</name>
<keyword evidence="3" id="KW-0804">Transcription</keyword>
<evidence type="ECO:0000313" key="6">
    <source>
        <dbReference type="EMBL" id="RIV81084.1"/>
    </source>
</evidence>
<dbReference type="OrthoDB" id="9028214at2"/>
<dbReference type="PRINTS" id="PR00035">
    <property type="entry name" value="HTHGNTR"/>
</dbReference>
<feature type="compositionally biased region" description="Basic and acidic residues" evidence="4">
    <location>
        <begin position="8"/>
        <end position="22"/>
    </location>
</feature>
<dbReference type="PANTHER" id="PTHR43537">
    <property type="entry name" value="TRANSCRIPTIONAL REGULATOR, GNTR FAMILY"/>
    <property type="match status" value="1"/>
</dbReference>
<dbReference type="SMART" id="SM00895">
    <property type="entry name" value="FCD"/>
    <property type="match status" value="1"/>
</dbReference>
<dbReference type="Gene3D" id="1.10.10.10">
    <property type="entry name" value="Winged helix-like DNA-binding domain superfamily/Winged helix DNA-binding domain"/>
    <property type="match status" value="1"/>
</dbReference>
<gene>
    <name evidence="6" type="ORF">D2V17_17780</name>
</gene>
<reference evidence="6 7" key="1">
    <citation type="submission" date="2018-08" db="EMBL/GenBank/DDBJ databases">
        <title>Erythrobacter zhengii sp.nov., a bacterium isolated from deep-sea sediment.</title>
        <authorList>
            <person name="Fang C."/>
            <person name="Wu Y.-H."/>
            <person name="Sun C."/>
            <person name="Wang H."/>
            <person name="Cheng H."/>
            <person name="Meng F.-X."/>
            <person name="Wang C.-S."/>
            <person name="Xu X.-W."/>
        </authorList>
    </citation>
    <scope>NUCLEOTIDE SEQUENCE [LARGE SCALE GENOMIC DNA]</scope>
    <source>
        <strain evidence="6 7">CCTCC AB 2015396</strain>
    </source>
</reference>
<dbReference type="GO" id="GO:0003700">
    <property type="term" value="F:DNA-binding transcription factor activity"/>
    <property type="evidence" value="ECO:0007669"/>
    <property type="project" value="InterPro"/>
</dbReference>
<dbReference type="InterPro" id="IPR036390">
    <property type="entry name" value="WH_DNA-bd_sf"/>
</dbReference>
<sequence length="271" mass="28873">MDVMGKGQQDRAGDSDPREGRGVRGPGRRLRGAVANKVGIAILAGKYAPGDVLPGEVAAAEELEVSRGAYREAMQVLAAKGLVESRPKTGTKVLPRERWNLLDPEVLAWAFAGEPDARLVRSLFELRLVIEPAAAAFAAQRRTSAQLRQMREALGLMRRHSLATEEGRVADREFHDALLQATMNDALIAISASIGSAVSLTTTYKQRTHKLPRDPIPDHARVLDAVAAGDAEAAAAAMRVLVELALEDTNVVMAARGTDGVDSQSAGLTGL</sequence>
<dbReference type="PANTHER" id="PTHR43537:SF44">
    <property type="entry name" value="GNTR FAMILY REGULATORY PROTEIN"/>
    <property type="match status" value="1"/>
</dbReference>
<dbReference type="InterPro" id="IPR000524">
    <property type="entry name" value="Tscrpt_reg_HTH_GntR"/>
</dbReference>
<evidence type="ECO:0000256" key="1">
    <source>
        <dbReference type="ARBA" id="ARBA00023015"/>
    </source>
</evidence>
<keyword evidence="7" id="KW-1185">Reference proteome</keyword>
<dbReference type="Pfam" id="PF07729">
    <property type="entry name" value="FCD"/>
    <property type="match status" value="1"/>
</dbReference>
<comment type="caution">
    <text evidence="6">The sequence shown here is derived from an EMBL/GenBank/DDBJ whole genome shotgun (WGS) entry which is preliminary data.</text>
</comment>
<evidence type="ECO:0000256" key="4">
    <source>
        <dbReference type="SAM" id="MobiDB-lite"/>
    </source>
</evidence>
<dbReference type="InterPro" id="IPR036388">
    <property type="entry name" value="WH-like_DNA-bd_sf"/>
</dbReference>
<dbReference type="AlphaFoldDB" id="A0A3A1P0U9"/>
<dbReference type="PROSITE" id="PS50949">
    <property type="entry name" value="HTH_GNTR"/>
    <property type="match status" value="1"/>
</dbReference>
<dbReference type="Pfam" id="PF00392">
    <property type="entry name" value="GntR"/>
    <property type="match status" value="1"/>
</dbReference>
<dbReference type="EMBL" id="QXFM01000139">
    <property type="protein sequence ID" value="RIV81084.1"/>
    <property type="molecule type" value="Genomic_DNA"/>
</dbReference>
<dbReference type="InterPro" id="IPR011711">
    <property type="entry name" value="GntR_C"/>
</dbReference>
<dbReference type="GO" id="GO:0003677">
    <property type="term" value="F:DNA binding"/>
    <property type="evidence" value="ECO:0007669"/>
    <property type="project" value="UniProtKB-KW"/>
</dbReference>
<dbReference type="Gene3D" id="1.20.120.530">
    <property type="entry name" value="GntR ligand-binding domain-like"/>
    <property type="match status" value="1"/>
</dbReference>
<evidence type="ECO:0000259" key="5">
    <source>
        <dbReference type="PROSITE" id="PS50949"/>
    </source>
</evidence>
<keyword evidence="2" id="KW-0238">DNA-binding</keyword>
<dbReference type="Proteomes" id="UP000265366">
    <property type="component" value="Unassembled WGS sequence"/>
</dbReference>
<dbReference type="InterPro" id="IPR008920">
    <property type="entry name" value="TF_FadR/GntR_C"/>
</dbReference>
<organism evidence="6 7">
    <name type="scientific">Aurantiacibacter xanthus</name>
    <dbReference type="NCBI Taxonomy" id="1784712"/>
    <lineage>
        <taxon>Bacteria</taxon>
        <taxon>Pseudomonadati</taxon>
        <taxon>Pseudomonadota</taxon>
        <taxon>Alphaproteobacteria</taxon>
        <taxon>Sphingomonadales</taxon>
        <taxon>Erythrobacteraceae</taxon>
        <taxon>Aurantiacibacter</taxon>
    </lineage>
</organism>
<dbReference type="SUPFAM" id="SSF48008">
    <property type="entry name" value="GntR ligand-binding domain-like"/>
    <property type="match status" value="1"/>
</dbReference>
<dbReference type="SUPFAM" id="SSF46785">
    <property type="entry name" value="Winged helix' DNA-binding domain"/>
    <property type="match status" value="1"/>
</dbReference>
<feature type="region of interest" description="Disordered" evidence="4">
    <location>
        <begin position="1"/>
        <end position="28"/>
    </location>
</feature>
<evidence type="ECO:0000313" key="7">
    <source>
        <dbReference type="Proteomes" id="UP000265366"/>
    </source>
</evidence>
<evidence type="ECO:0000256" key="3">
    <source>
        <dbReference type="ARBA" id="ARBA00023163"/>
    </source>
</evidence>
<accession>A0A3A1P0U9</accession>
<keyword evidence="1" id="KW-0805">Transcription regulation</keyword>
<proteinExistence type="predicted"/>
<evidence type="ECO:0000256" key="2">
    <source>
        <dbReference type="ARBA" id="ARBA00023125"/>
    </source>
</evidence>